<name>A0A4R3K5A8_9FIRM</name>
<evidence type="ECO:0000259" key="1">
    <source>
        <dbReference type="Pfam" id="PF17746"/>
    </source>
</evidence>
<dbReference type="Proteomes" id="UP000295726">
    <property type="component" value="Unassembled WGS sequence"/>
</dbReference>
<dbReference type="InterPro" id="IPR041465">
    <property type="entry name" value="SfsA_N"/>
</dbReference>
<comment type="caution">
    <text evidence="2">The sequence shown here is derived from an EMBL/GenBank/DDBJ whole genome shotgun (WGS) entry which is preliminary data.</text>
</comment>
<keyword evidence="3" id="KW-1185">Reference proteome</keyword>
<evidence type="ECO:0000313" key="2">
    <source>
        <dbReference type="EMBL" id="TCS77851.1"/>
    </source>
</evidence>
<dbReference type="Gene3D" id="2.40.50.580">
    <property type="match status" value="1"/>
</dbReference>
<dbReference type="RefSeq" id="WP_243117401.1">
    <property type="nucleotide sequence ID" value="NZ_SLZZ01000014.1"/>
</dbReference>
<organism evidence="2 3">
    <name type="scientific">Muricomes intestini</name>
    <dbReference type="NCBI Taxonomy" id="1796634"/>
    <lineage>
        <taxon>Bacteria</taxon>
        <taxon>Bacillati</taxon>
        <taxon>Bacillota</taxon>
        <taxon>Clostridia</taxon>
        <taxon>Lachnospirales</taxon>
        <taxon>Lachnospiraceae</taxon>
        <taxon>Muricomes</taxon>
    </lineage>
</organism>
<protein>
    <submittedName>
        <fullName evidence="2">Sugar fermentation stimulation protein</fullName>
    </submittedName>
</protein>
<evidence type="ECO:0000313" key="3">
    <source>
        <dbReference type="Proteomes" id="UP000295726"/>
    </source>
</evidence>
<proteinExistence type="predicted"/>
<reference evidence="2 3" key="1">
    <citation type="submission" date="2019-03" db="EMBL/GenBank/DDBJ databases">
        <title>Genomic Encyclopedia of Type Strains, Phase IV (KMG-IV): sequencing the most valuable type-strain genomes for metagenomic binning, comparative biology and taxonomic classification.</title>
        <authorList>
            <person name="Goeker M."/>
        </authorList>
    </citation>
    <scope>NUCLEOTIDE SEQUENCE [LARGE SCALE GENOMIC DNA]</scope>
    <source>
        <strain evidence="2 3">DSM 29489</strain>
    </source>
</reference>
<accession>A0A4R3K5A8</accession>
<dbReference type="EMBL" id="SLZZ01000014">
    <property type="protein sequence ID" value="TCS77851.1"/>
    <property type="molecule type" value="Genomic_DNA"/>
</dbReference>
<dbReference type="AlphaFoldDB" id="A0A4R3K5A8"/>
<sequence length="94" mass="10441">MGLIFDTPLIEGIIQKRSNRFIMQVELEGTIYNCHCPTTGRIGNIVLEGIPCLLSKDAGTTRNPPLTVEAISLDLPTTAKKNMDWNKSKCRKPL</sequence>
<feature type="domain" description="SfsA N-terminal OB" evidence="1">
    <location>
        <begin position="16"/>
        <end position="72"/>
    </location>
</feature>
<dbReference type="Pfam" id="PF17746">
    <property type="entry name" value="SfsA_N"/>
    <property type="match status" value="1"/>
</dbReference>
<gene>
    <name evidence="2" type="ORF">EDD59_1143</name>
</gene>